<keyword evidence="1" id="KW-0472">Membrane</keyword>
<protein>
    <submittedName>
        <fullName evidence="2">Uncharacterized protein</fullName>
    </submittedName>
</protein>
<sequence>MGKHHAKGQNELPEAAGVLYMFLFLIALPFTAYCAYKIWQLGLVHPITISLILVDALVIRALVLPLISLGKLKQKLQDNKGERDEN</sequence>
<gene>
    <name evidence="2" type="ORF">A3A78_01390</name>
</gene>
<feature type="transmembrane region" description="Helical" evidence="1">
    <location>
        <begin position="12"/>
        <end position="31"/>
    </location>
</feature>
<evidence type="ECO:0000313" key="2">
    <source>
        <dbReference type="EMBL" id="OGC55679.1"/>
    </source>
</evidence>
<comment type="caution">
    <text evidence="2">The sequence shown here is derived from an EMBL/GenBank/DDBJ whole genome shotgun (WGS) entry which is preliminary data.</text>
</comment>
<name>A0A1F4VEU9_UNCKA</name>
<dbReference type="Proteomes" id="UP000176504">
    <property type="component" value="Unassembled WGS sequence"/>
</dbReference>
<keyword evidence="1" id="KW-1133">Transmembrane helix</keyword>
<evidence type="ECO:0000256" key="1">
    <source>
        <dbReference type="SAM" id="Phobius"/>
    </source>
</evidence>
<accession>A0A1F4VEU9</accession>
<dbReference type="EMBL" id="MEVI01000001">
    <property type="protein sequence ID" value="OGC55679.1"/>
    <property type="molecule type" value="Genomic_DNA"/>
</dbReference>
<feature type="transmembrane region" description="Helical" evidence="1">
    <location>
        <begin position="43"/>
        <end position="67"/>
    </location>
</feature>
<evidence type="ECO:0000313" key="3">
    <source>
        <dbReference type="Proteomes" id="UP000176504"/>
    </source>
</evidence>
<proteinExistence type="predicted"/>
<keyword evidence="1" id="KW-0812">Transmembrane</keyword>
<reference evidence="2 3" key="1">
    <citation type="journal article" date="2016" name="Nat. Commun.">
        <title>Thousands of microbial genomes shed light on interconnected biogeochemical processes in an aquifer system.</title>
        <authorList>
            <person name="Anantharaman K."/>
            <person name="Brown C.T."/>
            <person name="Hug L.A."/>
            <person name="Sharon I."/>
            <person name="Castelle C.J."/>
            <person name="Probst A.J."/>
            <person name="Thomas B.C."/>
            <person name="Singh A."/>
            <person name="Wilkins M.J."/>
            <person name="Karaoz U."/>
            <person name="Brodie E.L."/>
            <person name="Williams K.H."/>
            <person name="Hubbard S.S."/>
            <person name="Banfield J.F."/>
        </authorList>
    </citation>
    <scope>NUCLEOTIDE SEQUENCE [LARGE SCALE GENOMIC DNA]</scope>
</reference>
<organism evidence="2 3">
    <name type="scientific">candidate division WWE3 bacterium RIFCSPLOWO2_01_FULL_41_18</name>
    <dbReference type="NCBI Taxonomy" id="1802625"/>
    <lineage>
        <taxon>Bacteria</taxon>
        <taxon>Katanobacteria</taxon>
    </lineage>
</organism>
<dbReference type="AlphaFoldDB" id="A0A1F4VEU9"/>